<name>A0A918VHQ5_9SPHN</name>
<evidence type="ECO:0000256" key="5">
    <source>
        <dbReference type="ARBA" id="ARBA00023163"/>
    </source>
</evidence>
<evidence type="ECO:0000259" key="6">
    <source>
        <dbReference type="PROSITE" id="PS50943"/>
    </source>
</evidence>
<keyword evidence="4" id="KW-0238">DNA-binding</keyword>
<dbReference type="AlphaFoldDB" id="A0A918VHQ5"/>
<dbReference type="Proteomes" id="UP000634139">
    <property type="component" value="Unassembled WGS sequence"/>
</dbReference>
<reference evidence="7" key="2">
    <citation type="submission" date="2020-09" db="EMBL/GenBank/DDBJ databases">
        <authorList>
            <person name="Sun Q."/>
            <person name="Kim S."/>
        </authorList>
    </citation>
    <scope>NUCLEOTIDE SEQUENCE</scope>
    <source>
        <strain evidence="7">KCTC 32422</strain>
    </source>
</reference>
<comment type="caution">
    <text evidence="7">The sequence shown here is derived from an EMBL/GenBank/DDBJ whole genome shotgun (WGS) entry which is preliminary data.</text>
</comment>
<dbReference type="CDD" id="cd00093">
    <property type="entry name" value="HTH_XRE"/>
    <property type="match status" value="1"/>
</dbReference>
<dbReference type="InterPro" id="IPR039418">
    <property type="entry name" value="LexA-like"/>
</dbReference>
<sequence>MRFRRLRARIRQLGMNVADVASLAGVNRSFLYDIIRGRSQTPNLERLKSVAAAVKVDVEWLLHGQGDVQGETPLDEGAQSDFIGIAYVNARPSMGGGSILDEEAKPGRDFHFRRSWIKDRLKAAPSMLRVMQVEGDSMKPTLEDGDTVLVDMSQKIPQPPGIFVLHDGLGLVAKRLEHVPMSDPPRVQIISDNTRYPPYDCLADEVNIIGRIRWYGREMF</sequence>
<accession>A0A918VHQ5</accession>
<dbReference type="SMART" id="SM00530">
    <property type="entry name" value="HTH_XRE"/>
    <property type="match status" value="1"/>
</dbReference>
<organism evidence="7 8">
    <name type="scientific">Novosphingobium arvoryzae</name>
    <dbReference type="NCBI Taxonomy" id="1256514"/>
    <lineage>
        <taxon>Bacteria</taxon>
        <taxon>Pseudomonadati</taxon>
        <taxon>Pseudomonadota</taxon>
        <taxon>Alphaproteobacteria</taxon>
        <taxon>Sphingomonadales</taxon>
        <taxon>Sphingomonadaceae</taxon>
        <taxon>Novosphingobium</taxon>
    </lineage>
</organism>
<keyword evidence="5" id="KW-0804">Transcription</keyword>
<evidence type="ECO:0000256" key="1">
    <source>
        <dbReference type="ARBA" id="ARBA00022670"/>
    </source>
</evidence>
<keyword evidence="1" id="KW-0645">Protease</keyword>
<dbReference type="GO" id="GO:0006508">
    <property type="term" value="P:proteolysis"/>
    <property type="evidence" value="ECO:0007669"/>
    <property type="project" value="UniProtKB-KW"/>
</dbReference>
<protein>
    <recommendedName>
        <fullName evidence="6">HTH cro/C1-type domain-containing protein</fullName>
    </recommendedName>
</protein>
<evidence type="ECO:0000256" key="3">
    <source>
        <dbReference type="ARBA" id="ARBA00023015"/>
    </source>
</evidence>
<gene>
    <name evidence="7" type="ORF">GCM10011617_17860</name>
</gene>
<feature type="domain" description="HTH cro/C1-type" evidence="6">
    <location>
        <begin position="6"/>
        <end position="61"/>
    </location>
</feature>
<dbReference type="Gene3D" id="2.10.109.10">
    <property type="entry name" value="Umud Fragment, subunit A"/>
    <property type="match status" value="1"/>
</dbReference>
<dbReference type="EMBL" id="BMZD01000003">
    <property type="protein sequence ID" value="GGZ97605.1"/>
    <property type="molecule type" value="Genomic_DNA"/>
</dbReference>
<dbReference type="InterPro" id="IPR015927">
    <property type="entry name" value="Peptidase_S24_S26A/B/C"/>
</dbReference>
<dbReference type="Pfam" id="PF00717">
    <property type="entry name" value="Peptidase_S24"/>
    <property type="match status" value="1"/>
</dbReference>
<keyword evidence="8" id="KW-1185">Reference proteome</keyword>
<proteinExistence type="predicted"/>
<dbReference type="InterPro" id="IPR019756">
    <property type="entry name" value="Pept_S26A_signal_pept_1_Ser-AS"/>
</dbReference>
<keyword evidence="2" id="KW-0378">Hydrolase</keyword>
<dbReference type="InterPro" id="IPR010982">
    <property type="entry name" value="Lambda_DNA-bd_dom_sf"/>
</dbReference>
<dbReference type="GO" id="GO:0004252">
    <property type="term" value="F:serine-type endopeptidase activity"/>
    <property type="evidence" value="ECO:0007669"/>
    <property type="project" value="InterPro"/>
</dbReference>
<dbReference type="PANTHER" id="PTHR40661">
    <property type="match status" value="1"/>
</dbReference>
<dbReference type="PANTHER" id="PTHR40661:SF3">
    <property type="entry name" value="FELS-1 PROPHAGE TRANSCRIPTIONAL REGULATOR"/>
    <property type="match status" value="1"/>
</dbReference>
<dbReference type="SUPFAM" id="SSF47413">
    <property type="entry name" value="lambda repressor-like DNA-binding domains"/>
    <property type="match status" value="1"/>
</dbReference>
<dbReference type="GO" id="GO:0016020">
    <property type="term" value="C:membrane"/>
    <property type="evidence" value="ECO:0007669"/>
    <property type="project" value="InterPro"/>
</dbReference>
<dbReference type="PROSITE" id="PS50943">
    <property type="entry name" value="HTH_CROC1"/>
    <property type="match status" value="1"/>
</dbReference>
<dbReference type="SUPFAM" id="SSF51306">
    <property type="entry name" value="LexA/Signal peptidase"/>
    <property type="match status" value="1"/>
</dbReference>
<evidence type="ECO:0000256" key="2">
    <source>
        <dbReference type="ARBA" id="ARBA00022801"/>
    </source>
</evidence>
<dbReference type="InterPro" id="IPR036286">
    <property type="entry name" value="LexA/Signal_pep-like_sf"/>
</dbReference>
<dbReference type="InterPro" id="IPR001387">
    <property type="entry name" value="Cro/C1-type_HTH"/>
</dbReference>
<dbReference type="Pfam" id="PF12844">
    <property type="entry name" value="HTH_19"/>
    <property type="match status" value="1"/>
</dbReference>
<reference evidence="7" key="1">
    <citation type="journal article" date="2014" name="Int. J. Syst. Evol. Microbiol.">
        <title>Complete genome sequence of Corynebacterium casei LMG S-19264T (=DSM 44701T), isolated from a smear-ripened cheese.</title>
        <authorList>
            <consortium name="US DOE Joint Genome Institute (JGI-PGF)"/>
            <person name="Walter F."/>
            <person name="Albersmeier A."/>
            <person name="Kalinowski J."/>
            <person name="Ruckert C."/>
        </authorList>
    </citation>
    <scope>NUCLEOTIDE SEQUENCE</scope>
    <source>
        <strain evidence="7">KCTC 32422</strain>
    </source>
</reference>
<keyword evidence="3" id="KW-0805">Transcription regulation</keyword>
<dbReference type="GO" id="GO:0003677">
    <property type="term" value="F:DNA binding"/>
    <property type="evidence" value="ECO:0007669"/>
    <property type="project" value="UniProtKB-KW"/>
</dbReference>
<dbReference type="PROSITE" id="PS00501">
    <property type="entry name" value="SPASE_I_1"/>
    <property type="match status" value="1"/>
</dbReference>
<evidence type="ECO:0000256" key="4">
    <source>
        <dbReference type="ARBA" id="ARBA00023125"/>
    </source>
</evidence>
<evidence type="ECO:0000313" key="7">
    <source>
        <dbReference type="EMBL" id="GGZ97605.1"/>
    </source>
</evidence>
<dbReference type="CDD" id="cd06529">
    <property type="entry name" value="S24_LexA-like"/>
    <property type="match status" value="1"/>
</dbReference>
<dbReference type="Gene3D" id="1.10.260.40">
    <property type="entry name" value="lambda repressor-like DNA-binding domains"/>
    <property type="match status" value="1"/>
</dbReference>
<evidence type="ECO:0000313" key="8">
    <source>
        <dbReference type="Proteomes" id="UP000634139"/>
    </source>
</evidence>